<protein>
    <recommendedName>
        <fullName evidence="8">Corrinoid adenosyltransferase MMAB</fullName>
    </recommendedName>
    <alternativeName>
        <fullName evidence="9">ATP:co(I)rrinoid adenosyltransferase MMAB</fullName>
    </alternativeName>
</protein>
<dbReference type="Gene3D" id="1.20.1200.10">
    <property type="entry name" value="Cobalamin adenosyltransferase-like"/>
    <property type="match status" value="1"/>
</dbReference>
<evidence type="ECO:0000256" key="5">
    <source>
        <dbReference type="ARBA" id="ARBA00022840"/>
    </source>
</evidence>
<dbReference type="GO" id="GO:0009235">
    <property type="term" value="P:cobalamin metabolic process"/>
    <property type="evidence" value="ECO:0007669"/>
    <property type="project" value="UniProtKB-ARBA"/>
</dbReference>
<comment type="catalytic activity">
    <reaction evidence="6">
        <text>cob(I)alamin-[corrinoid adenosyltransferase] + ATP = apo-[corrinoid adenosyltransferase] + adenosylcob(III)alamin + triphosphate</text>
        <dbReference type="Rhea" id="RHEA:56796"/>
        <dbReference type="Rhea" id="RHEA-COMP:14743"/>
        <dbReference type="Rhea" id="RHEA-COMP:14744"/>
        <dbReference type="ChEBI" id="CHEBI:18036"/>
        <dbReference type="ChEBI" id="CHEBI:18408"/>
        <dbReference type="ChEBI" id="CHEBI:30616"/>
        <dbReference type="ChEBI" id="CHEBI:60488"/>
        <dbReference type="ChEBI" id="CHEBI:83228"/>
    </reaction>
    <physiologicalReaction direction="left-to-right" evidence="6">
        <dbReference type="Rhea" id="RHEA:56797"/>
    </physiologicalReaction>
</comment>
<evidence type="ECO:0000256" key="8">
    <source>
        <dbReference type="ARBA" id="ARBA00071654"/>
    </source>
</evidence>
<organism evidence="12 13">
    <name type="scientific">Diploptera punctata</name>
    <name type="common">Pacific beetle cockroach</name>
    <dbReference type="NCBI Taxonomy" id="6984"/>
    <lineage>
        <taxon>Eukaryota</taxon>
        <taxon>Metazoa</taxon>
        <taxon>Ecdysozoa</taxon>
        <taxon>Arthropoda</taxon>
        <taxon>Hexapoda</taxon>
        <taxon>Insecta</taxon>
        <taxon>Pterygota</taxon>
        <taxon>Neoptera</taxon>
        <taxon>Polyneoptera</taxon>
        <taxon>Dictyoptera</taxon>
        <taxon>Blattodea</taxon>
        <taxon>Blaberoidea</taxon>
        <taxon>Blaberidae</taxon>
        <taxon>Diplopterinae</taxon>
        <taxon>Diploptera</taxon>
    </lineage>
</organism>
<keyword evidence="3 10" id="KW-0808">Transferase</keyword>
<dbReference type="PANTHER" id="PTHR12213">
    <property type="entry name" value="CORRINOID ADENOSYLTRANSFERASE"/>
    <property type="match status" value="1"/>
</dbReference>
<dbReference type="Pfam" id="PF01923">
    <property type="entry name" value="Cob_adeno_trans"/>
    <property type="match status" value="1"/>
</dbReference>
<reference evidence="12" key="1">
    <citation type="journal article" date="2023" name="IScience">
        <title>Live-bearing cockroach genome reveals convergent evolutionary mechanisms linked to viviparity in insects and beyond.</title>
        <authorList>
            <person name="Fouks B."/>
            <person name="Harrison M.C."/>
            <person name="Mikhailova A.A."/>
            <person name="Marchal E."/>
            <person name="English S."/>
            <person name="Carruthers M."/>
            <person name="Jennings E.C."/>
            <person name="Chiamaka E.L."/>
            <person name="Frigard R.A."/>
            <person name="Pippel M."/>
            <person name="Attardo G.M."/>
            <person name="Benoit J.B."/>
            <person name="Bornberg-Bauer E."/>
            <person name="Tobe S.S."/>
        </authorList>
    </citation>
    <scope>NUCLEOTIDE SEQUENCE</scope>
    <source>
        <strain evidence="12">Stay&amp;Tobe</strain>
    </source>
</reference>
<feature type="domain" description="Cobalamin adenosyltransferase-like" evidence="11">
    <location>
        <begin position="35"/>
        <end position="201"/>
    </location>
</feature>
<comment type="similarity">
    <text evidence="1 10">Belongs to the Cob(I)alamin adenosyltransferase family.</text>
</comment>
<dbReference type="Proteomes" id="UP001233999">
    <property type="component" value="Unassembled WGS sequence"/>
</dbReference>
<dbReference type="InterPro" id="IPR016030">
    <property type="entry name" value="CblAdoTrfase-like"/>
</dbReference>
<dbReference type="InterPro" id="IPR036451">
    <property type="entry name" value="CblAdoTrfase-like_sf"/>
</dbReference>
<comment type="caution">
    <text evidence="12">The sequence shown here is derived from an EMBL/GenBank/DDBJ whole genome shotgun (WGS) entry which is preliminary data.</text>
</comment>
<keyword evidence="4 10" id="KW-0547">Nucleotide-binding</keyword>
<proteinExistence type="inferred from homology"/>
<dbReference type="GO" id="GO:0005524">
    <property type="term" value="F:ATP binding"/>
    <property type="evidence" value="ECO:0007669"/>
    <property type="project" value="UniProtKB-UniRule"/>
</dbReference>
<evidence type="ECO:0000313" key="12">
    <source>
        <dbReference type="EMBL" id="KAJ9591723.1"/>
    </source>
</evidence>
<evidence type="ECO:0000256" key="2">
    <source>
        <dbReference type="ARBA" id="ARBA00011233"/>
    </source>
</evidence>
<comment type="subunit">
    <text evidence="2">Homotrimer.</text>
</comment>
<reference evidence="12" key="2">
    <citation type="submission" date="2023-05" db="EMBL/GenBank/DDBJ databases">
        <authorList>
            <person name="Fouks B."/>
        </authorList>
    </citation>
    <scope>NUCLEOTIDE SEQUENCE</scope>
    <source>
        <strain evidence="12">Stay&amp;Tobe</strain>
        <tissue evidence="12">Testes</tissue>
    </source>
</reference>
<dbReference type="NCBIfam" id="TIGR00636">
    <property type="entry name" value="PduO_Nterm"/>
    <property type="match status" value="1"/>
</dbReference>
<evidence type="ECO:0000256" key="10">
    <source>
        <dbReference type="RuleBase" id="RU366026"/>
    </source>
</evidence>
<name>A0AAD8A3J4_DIPPU</name>
<sequence>MEVVNRFICKTSTLHGQILAHLSRHWNSTVACSVFSREGDNGYSIVSSGEKRPKDDGIFNAIGATDELSSYIGLAREFAKEAENGHDHTYTDKLKRIQCILMDISASILKSCSSLNQVPLSERHTKDLEEWIEEYSTQLPPLEKYVIPGGGKACTSLHVARTICRRAERCVVPLVRNGEVDKEAQVYLNRLSDFLLTISRFACRVDKKNESIYIPSSEEPSAAKT</sequence>
<dbReference type="EMBL" id="JASPKZ010003859">
    <property type="protein sequence ID" value="KAJ9591723.1"/>
    <property type="molecule type" value="Genomic_DNA"/>
</dbReference>
<dbReference type="InterPro" id="IPR029499">
    <property type="entry name" value="PduO-typ"/>
</dbReference>
<evidence type="ECO:0000256" key="6">
    <source>
        <dbReference type="ARBA" id="ARBA00051988"/>
    </source>
</evidence>
<evidence type="ECO:0000256" key="3">
    <source>
        <dbReference type="ARBA" id="ARBA00022679"/>
    </source>
</evidence>
<evidence type="ECO:0000313" key="13">
    <source>
        <dbReference type="Proteomes" id="UP001233999"/>
    </source>
</evidence>
<keyword evidence="13" id="KW-1185">Reference proteome</keyword>
<evidence type="ECO:0000256" key="4">
    <source>
        <dbReference type="ARBA" id="ARBA00022741"/>
    </source>
</evidence>
<dbReference type="PANTHER" id="PTHR12213:SF0">
    <property type="entry name" value="CORRINOID ADENOSYLTRANSFERASE MMAB"/>
    <property type="match status" value="1"/>
</dbReference>
<gene>
    <name evidence="12" type="ORF">L9F63_001751</name>
</gene>
<dbReference type="SUPFAM" id="SSF89028">
    <property type="entry name" value="Cobalamin adenosyltransferase-like"/>
    <property type="match status" value="1"/>
</dbReference>
<evidence type="ECO:0000256" key="9">
    <source>
        <dbReference type="ARBA" id="ARBA00075216"/>
    </source>
</evidence>
<dbReference type="AlphaFoldDB" id="A0AAD8A3J4"/>
<evidence type="ECO:0000259" key="11">
    <source>
        <dbReference type="Pfam" id="PF01923"/>
    </source>
</evidence>
<comment type="function">
    <text evidence="7">Converts cob(I)alamin to adenosylcobalamin (adenosylcob(III)alamin), a coenzyme for methylmalonyl-CoA mutase, therefore participates in the final step of the vitamin B12 conversion. Generates adenosylcobalamin (AdoCbl) and directly delivers the cofactor to MUT in a transfer that is stimulated by ATP-binding to MMAB and gated by MMAA.</text>
</comment>
<evidence type="ECO:0000256" key="1">
    <source>
        <dbReference type="ARBA" id="ARBA00007487"/>
    </source>
</evidence>
<evidence type="ECO:0000256" key="7">
    <source>
        <dbReference type="ARBA" id="ARBA00056747"/>
    </source>
</evidence>
<accession>A0AAD8A3J4</accession>
<dbReference type="FunFam" id="1.20.1200.10:FF:000001">
    <property type="entry name" value="Cob(I)yrinic acid a,c-diamide adenosyltransferase"/>
    <property type="match status" value="1"/>
</dbReference>
<keyword evidence="5 10" id="KW-0067">ATP-binding</keyword>
<dbReference type="GO" id="GO:0008817">
    <property type="term" value="F:corrinoid adenosyltransferase activity"/>
    <property type="evidence" value="ECO:0007669"/>
    <property type="project" value="TreeGrafter"/>
</dbReference>